<dbReference type="PANTHER" id="PTHR30570">
    <property type="entry name" value="PERIPLASMIC PHOSPHATE BINDING COMPONENT OF PHOSPHATE ABC TRANSPORTER"/>
    <property type="match status" value="1"/>
</dbReference>
<sequence>MKTIARIFIGLFVFGCIIVSSCKRDSATEVKESILKGTATVIVDETVQPMLEDQAAVFESQYPGRIKLVNKPEAEAINELISDNSRIIILSRKLTEEEETYYRKRKIIPAITPIAVDGIALIVNKTAKDTVIDLQEVIDFIQGKTSKIKKLVFDNPNSSTLRYVKGIAGVDKEANSNVTALKSNNEVIEYIAGHDDAIGVVGVNWITQPSTQMKKHTDKITVLSVKNVKNKKGSEGYYKPSQSNLSEGLYPLSRELYLLNYQGIDGLGMGFASFVAGDIGQRIILKSGLLPVRIPPRQIILRNNI</sequence>
<accession>A0A2S1LNI0</accession>
<dbReference type="EMBL" id="CP020919">
    <property type="protein sequence ID" value="AWG25186.1"/>
    <property type="molecule type" value="Genomic_DNA"/>
</dbReference>
<dbReference type="OrthoDB" id="1450880at2"/>
<dbReference type="Proteomes" id="UP000244677">
    <property type="component" value="Chromosome"/>
</dbReference>
<feature type="domain" description="PBP" evidence="2">
    <location>
        <begin position="37"/>
        <end position="277"/>
    </location>
</feature>
<name>A0A2S1LNI0_9FLAO</name>
<dbReference type="SUPFAM" id="SSF53850">
    <property type="entry name" value="Periplasmic binding protein-like II"/>
    <property type="match status" value="1"/>
</dbReference>
<protein>
    <recommendedName>
        <fullName evidence="2">PBP domain-containing protein</fullName>
    </recommendedName>
</protein>
<dbReference type="RefSeq" id="WP_108736790.1">
    <property type="nucleotide sequence ID" value="NZ_CP020919.1"/>
</dbReference>
<dbReference type="KEGG" id="fki:FK004_08030"/>
<dbReference type="InterPro" id="IPR050811">
    <property type="entry name" value="Phosphate_ABC_transporter"/>
</dbReference>
<organism evidence="3 4">
    <name type="scientific">Flavobacterium kingsejongi</name>
    <dbReference type="NCBI Taxonomy" id="1678728"/>
    <lineage>
        <taxon>Bacteria</taxon>
        <taxon>Pseudomonadati</taxon>
        <taxon>Bacteroidota</taxon>
        <taxon>Flavobacteriia</taxon>
        <taxon>Flavobacteriales</taxon>
        <taxon>Flavobacteriaceae</taxon>
        <taxon>Flavobacterium</taxon>
    </lineage>
</organism>
<evidence type="ECO:0000313" key="3">
    <source>
        <dbReference type="EMBL" id="AWG25186.1"/>
    </source>
</evidence>
<dbReference type="PROSITE" id="PS51257">
    <property type="entry name" value="PROKAR_LIPOPROTEIN"/>
    <property type="match status" value="1"/>
</dbReference>
<dbReference type="InterPro" id="IPR024370">
    <property type="entry name" value="PBP_domain"/>
</dbReference>
<gene>
    <name evidence="3" type="ORF">FK004_08030</name>
</gene>
<evidence type="ECO:0000256" key="1">
    <source>
        <dbReference type="ARBA" id="ARBA00022729"/>
    </source>
</evidence>
<evidence type="ECO:0000313" key="4">
    <source>
        <dbReference type="Proteomes" id="UP000244677"/>
    </source>
</evidence>
<evidence type="ECO:0000259" key="2">
    <source>
        <dbReference type="Pfam" id="PF12849"/>
    </source>
</evidence>
<proteinExistence type="predicted"/>
<keyword evidence="1" id="KW-0732">Signal</keyword>
<dbReference type="Gene3D" id="3.40.190.10">
    <property type="entry name" value="Periplasmic binding protein-like II"/>
    <property type="match status" value="2"/>
</dbReference>
<reference evidence="3 4" key="1">
    <citation type="submission" date="2017-04" db="EMBL/GenBank/DDBJ databases">
        <title>Complete genome sequence of Flavobacterium kingsejong AJ004.</title>
        <authorList>
            <person name="Lee P.C."/>
        </authorList>
    </citation>
    <scope>NUCLEOTIDE SEQUENCE [LARGE SCALE GENOMIC DNA]</scope>
    <source>
        <strain evidence="3 4">AJ004</strain>
    </source>
</reference>
<dbReference type="Pfam" id="PF12849">
    <property type="entry name" value="PBP_like_2"/>
    <property type="match status" value="1"/>
</dbReference>
<dbReference type="PANTHER" id="PTHR30570:SF1">
    <property type="entry name" value="PHOSPHATE-BINDING PROTEIN PSTS"/>
    <property type="match status" value="1"/>
</dbReference>
<keyword evidence="4" id="KW-1185">Reference proteome</keyword>
<dbReference type="AlphaFoldDB" id="A0A2S1LNI0"/>